<dbReference type="Gene3D" id="3.90.980.10">
    <property type="entry name" value="DNA primase, catalytic core, N-terminal domain"/>
    <property type="match status" value="1"/>
</dbReference>
<dbReference type="SMART" id="SM00493">
    <property type="entry name" value="TOPRIM"/>
    <property type="match status" value="1"/>
</dbReference>
<dbReference type="GO" id="GO:1990077">
    <property type="term" value="C:primosome complex"/>
    <property type="evidence" value="ECO:0007669"/>
    <property type="project" value="UniProtKB-KW"/>
</dbReference>
<dbReference type="GO" id="GO:0008270">
    <property type="term" value="F:zinc ion binding"/>
    <property type="evidence" value="ECO:0007669"/>
    <property type="project" value="UniProtKB-UniRule"/>
</dbReference>
<name>A0A1G6JJ50_9FIRM</name>
<dbReference type="InterPro" id="IPR050219">
    <property type="entry name" value="DnaG_primase"/>
</dbReference>
<evidence type="ECO:0000256" key="9">
    <source>
        <dbReference type="ARBA" id="ARBA00022842"/>
    </source>
</evidence>
<evidence type="ECO:0000256" key="7">
    <source>
        <dbReference type="ARBA" id="ARBA00022771"/>
    </source>
</evidence>
<dbReference type="Gene3D" id="3.90.580.10">
    <property type="entry name" value="Zinc finger, CHC2-type domain"/>
    <property type="match status" value="1"/>
</dbReference>
<evidence type="ECO:0000256" key="4">
    <source>
        <dbReference type="ARBA" id="ARBA00022695"/>
    </source>
</evidence>
<dbReference type="GO" id="GO:0003677">
    <property type="term" value="F:DNA binding"/>
    <property type="evidence" value="ECO:0007669"/>
    <property type="project" value="UniProtKB-KW"/>
</dbReference>
<accession>A0A1G6JJ50</accession>
<dbReference type="GO" id="GO:0006269">
    <property type="term" value="P:DNA replication, synthesis of primer"/>
    <property type="evidence" value="ECO:0007669"/>
    <property type="project" value="UniProtKB-UniRule"/>
</dbReference>
<keyword evidence="3 12" id="KW-0808">Transferase</keyword>
<evidence type="ECO:0000256" key="3">
    <source>
        <dbReference type="ARBA" id="ARBA00022679"/>
    </source>
</evidence>
<evidence type="ECO:0000256" key="5">
    <source>
        <dbReference type="ARBA" id="ARBA00022705"/>
    </source>
</evidence>
<keyword evidence="11 12" id="KW-0804">Transcription</keyword>
<dbReference type="InterPro" id="IPR013264">
    <property type="entry name" value="DNAG_N"/>
</dbReference>
<protein>
    <recommendedName>
        <fullName evidence="12 13">DNA primase</fullName>
        <ecNumber evidence="12">2.7.7.101</ecNumber>
    </recommendedName>
</protein>
<keyword evidence="10 12" id="KW-0238">DNA-binding</keyword>
<dbReference type="NCBIfam" id="TIGR01391">
    <property type="entry name" value="dnaG"/>
    <property type="match status" value="1"/>
</dbReference>
<keyword evidence="4 12" id="KW-0548">Nucleotidyltransferase</keyword>
<dbReference type="OrthoDB" id="9803773at2"/>
<evidence type="ECO:0000256" key="1">
    <source>
        <dbReference type="ARBA" id="ARBA00022478"/>
    </source>
</evidence>
<keyword evidence="9" id="KW-0460">Magnesium</keyword>
<comment type="subunit">
    <text evidence="12">Monomer. Interacts with DnaB.</text>
</comment>
<comment type="similarity">
    <text evidence="12 13">Belongs to the DnaG primase family.</text>
</comment>
<dbReference type="EMBL" id="FMYW01000003">
    <property type="protein sequence ID" value="SDC18697.1"/>
    <property type="molecule type" value="Genomic_DNA"/>
</dbReference>
<dbReference type="Pfam" id="PF01807">
    <property type="entry name" value="Zn_ribbon_DnaG"/>
    <property type="match status" value="1"/>
</dbReference>
<keyword evidence="1 12" id="KW-0240">DNA-directed RNA polymerase</keyword>
<evidence type="ECO:0000256" key="12">
    <source>
        <dbReference type="HAMAP-Rule" id="MF_00974"/>
    </source>
</evidence>
<dbReference type="GO" id="GO:0000428">
    <property type="term" value="C:DNA-directed RNA polymerase complex"/>
    <property type="evidence" value="ECO:0007669"/>
    <property type="project" value="UniProtKB-KW"/>
</dbReference>
<dbReference type="InterPro" id="IPR016136">
    <property type="entry name" value="DNA_helicase_N/primase_C"/>
</dbReference>
<dbReference type="Proteomes" id="UP000198943">
    <property type="component" value="Unassembled WGS sequence"/>
</dbReference>
<dbReference type="Pfam" id="PF13155">
    <property type="entry name" value="Toprim_2"/>
    <property type="match status" value="1"/>
</dbReference>
<evidence type="ECO:0000259" key="15">
    <source>
        <dbReference type="PROSITE" id="PS50880"/>
    </source>
</evidence>
<evidence type="ECO:0000256" key="2">
    <source>
        <dbReference type="ARBA" id="ARBA00022515"/>
    </source>
</evidence>
<dbReference type="AlphaFoldDB" id="A0A1G6JJ50"/>
<dbReference type="Gene3D" id="3.40.1360.10">
    <property type="match status" value="1"/>
</dbReference>
<dbReference type="GO" id="GO:0003899">
    <property type="term" value="F:DNA-directed RNA polymerase activity"/>
    <property type="evidence" value="ECO:0007669"/>
    <property type="project" value="UniProtKB-UniRule"/>
</dbReference>
<dbReference type="InterPro" id="IPR002694">
    <property type="entry name" value="Znf_CHC2"/>
</dbReference>
<dbReference type="SMART" id="SM00400">
    <property type="entry name" value="ZnF_CHCC"/>
    <property type="match status" value="1"/>
</dbReference>
<evidence type="ECO:0000256" key="11">
    <source>
        <dbReference type="ARBA" id="ARBA00023163"/>
    </source>
</evidence>
<dbReference type="InterPro" id="IPR034151">
    <property type="entry name" value="TOPRIM_DnaG_bac"/>
</dbReference>
<dbReference type="FunFam" id="3.90.580.10:FF:000001">
    <property type="entry name" value="DNA primase"/>
    <property type="match status" value="1"/>
</dbReference>
<dbReference type="CDD" id="cd03364">
    <property type="entry name" value="TOPRIM_DnaG_primases"/>
    <property type="match status" value="1"/>
</dbReference>
<feature type="zinc finger region" description="CHC2-type" evidence="12 14">
    <location>
        <begin position="39"/>
        <end position="63"/>
    </location>
</feature>
<reference evidence="17" key="1">
    <citation type="submission" date="2016-10" db="EMBL/GenBank/DDBJ databases">
        <authorList>
            <person name="Varghese N."/>
            <person name="Submissions S."/>
        </authorList>
    </citation>
    <scope>NUCLEOTIDE SEQUENCE [LARGE SCALE GENOMIC DNA]</scope>
    <source>
        <strain evidence="17">DSM 11005</strain>
    </source>
</reference>
<dbReference type="InterPro" id="IPR019475">
    <property type="entry name" value="DNA_primase_DnaB-bd"/>
</dbReference>
<keyword evidence="8 12" id="KW-0862">Zinc</keyword>
<evidence type="ECO:0000256" key="14">
    <source>
        <dbReference type="PIRSR" id="PIRSR002811-1"/>
    </source>
</evidence>
<dbReference type="Pfam" id="PF10410">
    <property type="entry name" value="DnaB_bind"/>
    <property type="match status" value="1"/>
</dbReference>
<dbReference type="RefSeq" id="WP_093729585.1">
    <property type="nucleotide sequence ID" value="NZ_FMYW01000003.1"/>
</dbReference>
<evidence type="ECO:0000313" key="16">
    <source>
        <dbReference type="EMBL" id="SDC18697.1"/>
    </source>
</evidence>
<comment type="catalytic activity">
    <reaction evidence="12">
        <text>ssDNA + n NTP = ssDNA/pppN(pN)n-1 hybrid + (n-1) diphosphate.</text>
        <dbReference type="EC" id="2.7.7.101"/>
    </reaction>
</comment>
<comment type="cofactor">
    <cofactor evidence="12 13 14">
        <name>Zn(2+)</name>
        <dbReference type="ChEBI" id="CHEBI:29105"/>
    </cofactor>
    <text evidence="12 13 14">Binds 1 zinc ion per monomer.</text>
</comment>
<dbReference type="InterPro" id="IPR030846">
    <property type="entry name" value="DnaG_bac"/>
</dbReference>
<dbReference type="GO" id="GO:0005737">
    <property type="term" value="C:cytoplasm"/>
    <property type="evidence" value="ECO:0007669"/>
    <property type="project" value="TreeGrafter"/>
</dbReference>
<organism evidence="16 17">
    <name type="scientific">Succiniclasticum ruminis</name>
    <dbReference type="NCBI Taxonomy" id="40841"/>
    <lineage>
        <taxon>Bacteria</taxon>
        <taxon>Bacillati</taxon>
        <taxon>Bacillota</taxon>
        <taxon>Negativicutes</taxon>
        <taxon>Acidaminococcales</taxon>
        <taxon>Acidaminococcaceae</taxon>
        <taxon>Succiniclasticum</taxon>
    </lineage>
</organism>
<dbReference type="SUPFAM" id="SSF57783">
    <property type="entry name" value="Zinc beta-ribbon"/>
    <property type="match status" value="1"/>
</dbReference>
<dbReference type="SUPFAM" id="SSF56731">
    <property type="entry name" value="DNA primase core"/>
    <property type="match status" value="1"/>
</dbReference>
<feature type="domain" description="Toprim" evidence="15">
    <location>
        <begin position="258"/>
        <end position="339"/>
    </location>
</feature>
<dbReference type="Pfam" id="PF08275">
    <property type="entry name" value="DNAG_N"/>
    <property type="match status" value="1"/>
</dbReference>
<comment type="domain">
    <text evidence="12">Contains an N-terminal zinc-binding domain, a central core domain that contains the primase activity, and a C-terminal DnaB-binding domain.</text>
</comment>
<dbReference type="PANTHER" id="PTHR30313">
    <property type="entry name" value="DNA PRIMASE"/>
    <property type="match status" value="1"/>
</dbReference>
<dbReference type="InterPro" id="IPR006295">
    <property type="entry name" value="DNA_primase_DnaG"/>
</dbReference>
<keyword evidence="17" id="KW-1185">Reference proteome</keyword>
<dbReference type="HAMAP" id="MF_00974">
    <property type="entry name" value="DNA_primase_DnaG"/>
    <property type="match status" value="1"/>
</dbReference>
<keyword evidence="5 12" id="KW-0235">DNA replication</keyword>
<keyword evidence="6 12" id="KW-0479">Metal-binding</keyword>
<dbReference type="InterPro" id="IPR036977">
    <property type="entry name" value="DNA_primase_Znf_CHC2"/>
</dbReference>
<keyword evidence="2 12" id="KW-0639">Primosome</keyword>
<gene>
    <name evidence="12" type="primary">dnaG</name>
    <name evidence="16" type="ORF">SAMN04487864_103142</name>
</gene>
<proteinExistence type="inferred from homology"/>
<dbReference type="FunFam" id="3.40.1360.10:FF:000002">
    <property type="entry name" value="DNA primase"/>
    <property type="match status" value="1"/>
</dbReference>
<evidence type="ECO:0000256" key="13">
    <source>
        <dbReference type="PIRNR" id="PIRNR002811"/>
    </source>
</evidence>
<dbReference type="Gene3D" id="1.10.860.10">
    <property type="entry name" value="DNAb Helicase, Chain A"/>
    <property type="match status" value="1"/>
</dbReference>
<evidence type="ECO:0000256" key="8">
    <source>
        <dbReference type="ARBA" id="ARBA00022833"/>
    </source>
</evidence>
<comment type="function">
    <text evidence="12 13">RNA polymerase that catalyzes the synthesis of short RNA molecules used as primers for DNA polymerase during DNA replication.</text>
</comment>
<dbReference type="EC" id="2.7.7.101" evidence="12"/>
<dbReference type="InterPro" id="IPR006171">
    <property type="entry name" value="TOPRIM_dom"/>
</dbReference>
<dbReference type="PANTHER" id="PTHR30313:SF2">
    <property type="entry name" value="DNA PRIMASE"/>
    <property type="match status" value="1"/>
</dbReference>
<evidence type="ECO:0000313" key="17">
    <source>
        <dbReference type="Proteomes" id="UP000198943"/>
    </source>
</evidence>
<evidence type="ECO:0000256" key="10">
    <source>
        <dbReference type="ARBA" id="ARBA00023125"/>
    </source>
</evidence>
<keyword evidence="7 12" id="KW-0863">Zinc-finger</keyword>
<dbReference type="InterPro" id="IPR037068">
    <property type="entry name" value="DNA_primase_core_N_sf"/>
</dbReference>
<sequence>MDQQYEDFKKQVKDSSDIVDVIGGYISLQKKGRYYWACCPFHGEKTPSFSVDKERQFFYCYGCHTGGDVFTFVQKIENSTFPEAVKSLAARANIPIPESHRTAADVRREEKRKEMYRINDLACRYFSACLHKTKSGQAALEYFHNRGITDTIIERFSLGFSQPSFNALQTNMVKKGCTLEQLAAAGLIRNKNGHYSDFFVNRVMIPIKDPRGKVIAFGGRVMDDGLPKYLNTGETDIFQKRENLFGLDVALKPIREAKEAIIVEGYMDAISLHAAGINRVVASLGTAFSEQHAKLLHRITENVVFAYDSDDAGRRNAVRAVSIAKKAGLSVRVLNVPEGKDPDEYVRHVGREAFESLVKNAWNGTEFQIRYTISKNNVSNLAGKVQCVSNIIPYLQECSTEIEAAGYIKFLAQQLVIDEGLIRGEYRKKVVARPLRNNTVPQTSGQYSQPVPSVLEQAESNLLLLFFRYSGMIDFYREILQQIGFVSPVRQSIYEKICKLENADFSMVKESLFAAGDADINTETARILAGEDFATDEEDRKRIADDCIRKMQQNFLQRAYEDHRRLADTYASMNDPRFHEEIKICNELRGKITNLYGN</sequence>
<dbReference type="PIRSF" id="PIRSF002811">
    <property type="entry name" value="DnaG"/>
    <property type="match status" value="1"/>
</dbReference>
<dbReference type="PROSITE" id="PS50880">
    <property type="entry name" value="TOPRIM"/>
    <property type="match status" value="1"/>
</dbReference>
<evidence type="ECO:0000256" key="6">
    <source>
        <dbReference type="ARBA" id="ARBA00022723"/>
    </source>
</evidence>